<evidence type="ECO:0000313" key="18">
    <source>
        <dbReference type="EMBL" id="CDX14001.1"/>
    </source>
</evidence>
<dbReference type="Proteomes" id="UP000045285">
    <property type="component" value="Unassembled WGS sequence"/>
</dbReference>
<evidence type="ECO:0000256" key="16">
    <source>
        <dbReference type="ARBA" id="ARBA00049229"/>
    </source>
</evidence>
<dbReference type="InterPro" id="IPR005786">
    <property type="entry name" value="B_amino_transII"/>
</dbReference>
<name>A0A090DKD5_MESPL</name>
<evidence type="ECO:0000313" key="19">
    <source>
        <dbReference type="Proteomes" id="UP000045285"/>
    </source>
</evidence>
<keyword evidence="12" id="KW-0663">Pyridoxal phosphate</keyword>
<evidence type="ECO:0000256" key="7">
    <source>
        <dbReference type="ARBA" id="ARBA00013053"/>
    </source>
</evidence>
<evidence type="ECO:0000256" key="10">
    <source>
        <dbReference type="ARBA" id="ARBA00022605"/>
    </source>
</evidence>
<comment type="catalytic activity">
    <reaction evidence="16">
        <text>L-leucine + 2-oxoglutarate = 4-methyl-2-oxopentanoate + L-glutamate</text>
        <dbReference type="Rhea" id="RHEA:18321"/>
        <dbReference type="ChEBI" id="CHEBI:16810"/>
        <dbReference type="ChEBI" id="CHEBI:17865"/>
        <dbReference type="ChEBI" id="CHEBI:29985"/>
        <dbReference type="ChEBI" id="CHEBI:57427"/>
        <dbReference type="EC" id="2.6.1.42"/>
    </reaction>
</comment>
<dbReference type="Gene3D" id="3.20.10.10">
    <property type="entry name" value="D-amino Acid Aminotransferase, subunit A, domain 2"/>
    <property type="match status" value="1"/>
</dbReference>
<dbReference type="PIRSF" id="PIRSF006468">
    <property type="entry name" value="BCAT1"/>
    <property type="match status" value="1"/>
</dbReference>
<evidence type="ECO:0000256" key="12">
    <source>
        <dbReference type="ARBA" id="ARBA00022898"/>
    </source>
</evidence>
<dbReference type="InterPro" id="IPR036038">
    <property type="entry name" value="Aminotransferase-like"/>
</dbReference>
<dbReference type="SUPFAM" id="SSF56752">
    <property type="entry name" value="D-aminoacid aminotransferase-like PLP-dependent enzymes"/>
    <property type="match status" value="1"/>
</dbReference>
<keyword evidence="11 18" id="KW-0808">Transferase</keyword>
<comment type="similarity">
    <text evidence="6">Belongs to the class-IV pyridoxal-phosphate-dependent aminotransferase family.</text>
</comment>
<dbReference type="GO" id="GO:0052654">
    <property type="term" value="F:L-leucine-2-oxoglutarate transaminase activity"/>
    <property type="evidence" value="ECO:0007669"/>
    <property type="project" value="RHEA"/>
</dbReference>
<dbReference type="InterPro" id="IPR043132">
    <property type="entry name" value="BCAT-like_C"/>
</dbReference>
<comment type="catalytic activity">
    <reaction evidence="15">
        <text>L-isoleucine + 2-oxoglutarate = (S)-3-methyl-2-oxopentanoate + L-glutamate</text>
        <dbReference type="Rhea" id="RHEA:24801"/>
        <dbReference type="ChEBI" id="CHEBI:16810"/>
        <dbReference type="ChEBI" id="CHEBI:29985"/>
        <dbReference type="ChEBI" id="CHEBI:35146"/>
        <dbReference type="ChEBI" id="CHEBI:58045"/>
        <dbReference type="EC" id="2.6.1.42"/>
    </reaction>
</comment>
<evidence type="ECO:0000256" key="15">
    <source>
        <dbReference type="ARBA" id="ARBA00048798"/>
    </source>
</evidence>
<protein>
    <recommendedName>
        <fullName evidence="8">Probable branched-chain-amino-acid aminotransferase</fullName>
        <ecNumber evidence="7">2.6.1.42</ecNumber>
    </recommendedName>
</protein>
<dbReference type="Pfam" id="PF01063">
    <property type="entry name" value="Aminotran_4"/>
    <property type="match status" value="1"/>
</dbReference>
<dbReference type="NCBIfam" id="TIGR01123">
    <property type="entry name" value="ilvE_II"/>
    <property type="match status" value="1"/>
</dbReference>
<organism evidence="18 19">
    <name type="scientific">Mesorhizobium plurifarium</name>
    <dbReference type="NCBI Taxonomy" id="69974"/>
    <lineage>
        <taxon>Bacteria</taxon>
        <taxon>Pseudomonadati</taxon>
        <taxon>Pseudomonadota</taxon>
        <taxon>Alphaproteobacteria</taxon>
        <taxon>Hyphomicrobiales</taxon>
        <taxon>Phyllobacteriaceae</taxon>
        <taxon>Mesorhizobium</taxon>
    </lineage>
</organism>
<evidence type="ECO:0000256" key="11">
    <source>
        <dbReference type="ARBA" id="ARBA00022679"/>
    </source>
</evidence>
<reference evidence="19" key="1">
    <citation type="submission" date="2014-08" db="EMBL/GenBank/DDBJ databases">
        <authorList>
            <person name="Moulin L."/>
        </authorList>
    </citation>
    <scope>NUCLEOTIDE SEQUENCE [LARGE SCALE GENOMIC DNA]</scope>
</reference>
<dbReference type="NCBIfam" id="NF009897">
    <property type="entry name" value="PRK13357.1"/>
    <property type="match status" value="1"/>
</dbReference>
<dbReference type="UniPathway" id="UPA00048">
    <property type="reaction ID" value="UER00073"/>
</dbReference>
<dbReference type="GO" id="GO:0052655">
    <property type="term" value="F:L-valine-2-oxoglutarate transaminase activity"/>
    <property type="evidence" value="ECO:0007669"/>
    <property type="project" value="RHEA"/>
</dbReference>
<comment type="pathway">
    <text evidence="5">Amino-acid biosynthesis; L-leucine biosynthesis; L-leucine from 3-methyl-2-oxobutanoate: step 4/4.</text>
</comment>
<comment type="pathway">
    <text evidence="3">Amino-acid biosynthesis; L-isoleucine biosynthesis; L-isoleucine from 2-oxobutanoate: step 4/4.</text>
</comment>
<dbReference type="GO" id="GO:0009098">
    <property type="term" value="P:L-leucine biosynthetic process"/>
    <property type="evidence" value="ECO:0007669"/>
    <property type="project" value="UniProtKB-UniPathway"/>
</dbReference>
<dbReference type="UniPathway" id="UPA00047">
    <property type="reaction ID" value="UER00058"/>
</dbReference>
<evidence type="ECO:0000256" key="13">
    <source>
        <dbReference type="ARBA" id="ARBA00023304"/>
    </source>
</evidence>
<dbReference type="EC" id="2.6.1.42" evidence="7"/>
<dbReference type="AlphaFoldDB" id="A0A090DKD5"/>
<dbReference type="CDD" id="cd01557">
    <property type="entry name" value="BCAT_beta_family"/>
    <property type="match status" value="1"/>
</dbReference>
<evidence type="ECO:0000256" key="8">
    <source>
        <dbReference type="ARBA" id="ARBA00014472"/>
    </source>
</evidence>
<evidence type="ECO:0000256" key="3">
    <source>
        <dbReference type="ARBA" id="ARBA00004824"/>
    </source>
</evidence>
<comment type="catalytic activity">
    <reaction evidence="14">
        <text>L-valine + 2-oxoglutarate = 3-methyl-2-oxobutanoate + L-glutamate</text>
        <dbReference type="Rhea" id="RHEA:24813"/>
        <dbReference type="ChEBI" id="CHEBI:11851"/>
        <dbReference type="ChEBI" id="CHEBI:16810"/>
        <dbReference type="ChEBI" id="CHEBI:29985"/>
        <dbReference type="ChEBI" id="CHEBI:57762"/>
        <dbReference type="EC" id="2.6.1.42"/>
    </reaction>
</comment>
<comment type="cofactor">
    <cofactor evidence="1">
        <name>pyridoxal 5'-phosphate</name>
        <dbReference type="ChEBI" id="CHEBI:597326"/>
    </cofactor>
</comment>
<evidence type="ECO:0000256" key="6">
    <source>
        <dbReference type="ARBA" id="ARBA00009320"/>
    </source>
</evidence>
<gene>
    <name evidence="18" type="primary">ilvK</name>
    <name evidence="18" type="ORF">MPL3356_150164</name>
</gene>
<keyword evidence="13" id="KW-0100">Branched-chain amino acid biosynthesis</keyword>
<proteinExistence type="inferred from homology"/>
<dbReference type="GO" id="GO:0009099">
    <property type="term" value="P:L-valine biosynthetic process"/>
    <property type="evidence" value="ECO:0007669"/>
    <property type="project" value="UniProtKB-UniPathway"/>
</dbReference>
<keyword evidence="10" id="KW-0028">Amino-acid biosynthesis</keyword>
<dbReference type="InterPro" id="IPR001544">
    <property type="entry name" value="Aminotrans_IV"/>
</dbReference>
<dbReference type="Gene3D" id="3.30.470.10">
    <property type="match status" value="1"/>
</dbReference>
<evidence type="ECO:0000256" key="9">
    <source>
        <dbReference type="ARBA" id="ARBA00022576"/>
    </source>
</evidence>
<comment type="function">
    <text evidence="2">Acts on leucine, isoleucine and valine.</text>
</comment>
<dbReference type="InterPro" id="IPR033939">
    <property type="entry name" value="BCAT_family"/>
</dbReference>
<dbReference type="STRING" id="69974.MPLDJ20_20392"/>
<accession>A0A090DKD5</accession>
<dbReference type="PANTHER" id="PTHR11825">
    <property type="entry name" value="SUBGROUP IIII AMINOTRANSFERASE"/>
    <property type="match status" value="1"/>
</dbReference>
<dbReference type="GO" id="GO:0052656">
    <property type="term" value="F:L-isoleucine-2-oxoglutarate transaminase activity"/>
    <property type="evidence" value="ECO:0007669"/>
    <property type="project" value="RHEA"/>
</dbReference>
<dbReference type="PANTHER" id="PTHR11825:SF44">
    <property type="entry name" value="BRANCHED-CHAIN-AMINO-ACID AMINOTRANSFERASE"/>
    <property type="match status" value="1"/>
</dbReference>
<evidence type="ECO:0000256" key="1">
    <source>
        <dbReference type="ARBA" id="ARBA00001933"/>
    </source>
</evidence>
<evidence type="ECO:0000256" key="17">
    <source>
        <dbReference type="PIRSR" id="PIRSR006468-1"/>
    </source>
</evidence>
<evidence type="ECO:0000256" key="14">
    <source>
        <dbReference type="ARBA" id="ARBA00048212"/>
    </source>
</evidence>
<dbReference type="UniPathway" id="UPA00049">
    <property type="reaction ID" value="UER00062"/>
</dbReference>
<feature type="modified residue" description="N6-(pyridoxal phosphate)lysine" evidence="17">
    <location>
        <position position="213"/>
    </location>
</feature>
<dbReference type="InterPro" id="IPR043131">
    <property type="entry name" value="BCAT-like_N"/>
</dbReference>
<sequence>MRGHRPPPLIDNQDIHSIMHDIPVTRAAARKSIPQDLKASFGDYFSDHMFQMEYTEGRGWHDPRIVPFGPLQLHPSSSVIQYAQSIFDGSKGYRREDGSIHLFRPQAHIARLNRSAGELCMPAVDPDLVLAAMRKLIGLDRDWVPAKRGNAIYVRQTMVGTEGYMVVRPSKTYTYLIFLCPVGSYYSEGAGPVRILVSETRVRAAKGAIGSAKAGANYAASLKVGREAAAAGFSQVLWLDSVQRRYLEEVGTMNIMVKIGGRILTPPLSDSILPGITRDSVLTLLHDWGMEVAEAPIDIEDVAAASRTGRLEEMWGVGTAAVISPVGELAWRGERIVVNGGQTGPVAAKLFEQLTGLHAGAVPDRHGWSVAVD</sequence>
<evidence type="ECO:0000256" key="5">
    <source>
        <dbReference type="ARBA" id="ARBA00005072"/>
    </source>
</evidence>
<keyword evidence="19" id="KW-1185">Reference proteome</keyword>
<evidence type="ECO:0000256" key="2">
    <source>
        <dbReference type="ARBA" id="ARBA00003109"/>
    </source>
</evidence>
<comment type="pathway">
    <text evidence="4">Amino-acid biosynthesis; L-valine biosynthesis; L-valine from pyruvate: step 4/4.</text>
</comment>
<evidence type="ECO:0000256" key="4">
    <source>
        <dbReference type="ARBA" id="ARBA00004931"/>
    </source>
</evidence>
<dbReference type="GO" id="GO:0009097">
    <property type="term" value="P:isoleucine biosynthetic process"/>
    <property type="evidence" value="ECO:0007669"/>
    <property type="project" value="UniProtKB-UniPathway"/>
</dbReference>
<keyword evidence="9 18" id="KW-0032">Aminotransferase</keyword>
<dbReference type="EMBL" id="CCMZ01000007">
    <property type="protein sequence ID" value="CDX14001.1"/>
    <property type="molecule type" value="Genomic_DNA"/>
</dbReference>